<evidence type="ECO:0000313" key="3">
    <source>
        <dbReference type="Proteomes" id="UP000324222"/>
    </source>
</evidence>
<name>A0A5B7GR37_PORTR</name>
<comment type="caution">
    <text evidence="2">The sequence shown here is derived from an EMBL/GenBank/DDBJ whole genome shotgun (WGS) entry which is preliminary data.</text>
</comment>
<sequence length="36" mass="4084">MIVNLVGGTTVPICSFILPGIMYLRMVDMKGDWKKR</sequence>
<dbReference type="EMBL" id="VSRR010016234">
    <property type="protein sequence ID" value="MPC59084.1"/>
    <property type="molecule type" value="Genomic_DNA"/>
</dbReference>
<dbReference type="Proteomes" id="UP000324222">
    <property type="component" value="Unassembled WGS sequence"/>
</dbReference>
<keyword evidence="3" id="KW-1185">Reference proteome</keyword>
<organism evidence="2 3">
    <name type="scientific">Portunus trituberculatus</name>
    <name type="common">Swimming crab</name>
    <name type="synonym">Neptunus trituberculatus</name>
    <dbReference type="NCBI Taxonomy" id="210409"/>
    <lineage>
        <taxon>Eukaryota</taxon>
        <taxon>Metazoa</taxon>
        <taxon>Ecdysozoa</taxon>
        <taxon>Arthropoda</taxon>
        <taxon>Crustacea</taxon>
        <taxon>Multicrustacea</taxon>
        <taxon>Malacostraca</taxon>
        <taxon>Eumalacostraca</taxon>
        <taxon>Eucarida</taxon>
        <taxon>Decapoda</taxon>
        <taxon>Pleocyemata</taxon>
        <taxon>Brachyura</taxon>
        <taxon>Eubrachyura</taxon>
        <taxon>Portunoidea</taxon>
        <taxon>Portunidae</taxon>
        <taxon>Portuninae</taxon>
        <taxon>Portunus</taxon>
    </lineage>
</organism>
<protein>
    <submittedName>
        <fullName evidence="2">Uncharacterized protein</fullName>
    </submittedName>
</protein>
<dbReference type="AlphaFoldDB" id="A0A5B7GR37"/>
<feature type="transmembrane region" description="Helical" evidence="1">
    <location>
        <begin position="6"/>
        <end position="26"/>
    </location>
</feature>
<gene>
    <name evidence="2" type="ORF">E2C01_053099</name>
</gene>
<evidence type="ECO:0000256" key="1">
    <source>
        <dbReference type="SAM" id="Phobius"/>
    </source>
</evidence>
<keyword evidence="1" id="KW-1133">Transmembrane helix</keyword>
<accession>A0A5B7GR37</accession>
<keyword evidence="1" id="KW-0812">Transmembrane</keyword>
<reference evidence="2 3" key="1">
    <citation type="submission" date="2019-05" db="EMBL/GenBank/DDBJ databases">
        <title>Another draft genome of Portunus trituberculatus and its Hox gene families provides insights of decapod evolution.</title>
        <authorList>
            <person name="Jeong J.-H."/>
            <person name="Song I."/>
            <person name="Kim S."/>
            <person name="Choi T."/>
            <person name="Kim D."/>
            <person name="Ryu S."/>
            <person name="Kim W."/>
        </authorList>
    </citation>
    <scope>NUCLEOTIDE SEQUENCE [LARGE SCALE GENOMIC DNA]</scope>
    <source>
        <tissue evidence="2">Muscle</tissue>
    </source>
</reference>
<keyword evidence="1" id="KW-0472">Membrane</keyword>
<proteinExistence type="predicted"/>
<evidence type="ECO:0000313" key="2">
    <source>
        <dbReference type="EMBL" id="MPC59084.1"/>
    </source>
</evidence>